<dbReference type="AlphaFoldDB" id="A0A3N3ZMG1"/>
<dbReference type="InterPro" id="IPR052189">
    <property type="entry name" value="L-asp_N-monooxygenase_NS-form"/>
</dbReference>
<reference evidence="2 3" key="1">
    <citation type="submission" date="2018-10" db="EMBL/GenBank/DDBJ databases">
        <title>Kocuria sp. M5W7-7, whole genome shotgun sequence.</title>
        <authorList>
            <person name="Tuo L."/>
        </authorList>
    </citation>
    <scope>NUCLEOTIDE SEQUENCE [LARGE SCALE GENOMIC DNA]</scope>
    <source>
        <strain evidence="2 3">M5W7-7</strain>
    </source>
</reference>
<dbReference type="Proteomes" id="UP000270616">
    <property type="component" value="Unassembled WGS sequence"/>
</dbReference>
<dbReference type="PANTHER" id="PTHR40254">
    <property type="entry name" value="BLR0577 PROTEIN"/>
    <property type="match status" value="1"/>
</dbReference>
<name>A0A3N3ZMG1_9MICC</name>
<organism evidence="2 3">
    <name type="scientific">Kocuria soli</name>
    <dbReference type="NCBI Taxonomy" id="2485125"/>
    <lineage>
        <taxon>Bacteria</taxon>
        <taxon>Bacillati</taxon>
        <taxon>Actinomycetota</taxon>
        <taxon>Actinomycetes</taxon>
        <taxon>Micrococcales</taxon>
        <taxon>Micrococcaceae</taxon>
        <taxon>Kocuria</taxon>
    </lineage>
</organism>
<accession>A0A3N3ZMG1</accession>
<dbReference type="InterPro" id="IPR038732">
    <property type="entry name" value="HpyO/CreE_NAD-binding"/>
</dbReference>
<dbReference type="SUPFAM" id="SSF51905">
    <property type="entry name" value="FAD/NAD(P)-binding domain"/>
    <property type="match status" value="1"/>
</dbReference>
<comment type="caution">
    <text evidence="2">The sequence shown here is derived from an EMBL/GenBank/DDBJ whole genome shotgun (WGS) entry which is preliminary data.</text>
</comment>
<evidence type="ECO:0000313" key="3">
    <source>
        <dbReference type="Proteomes" id="UP000270616"/>
    </source>
</evidence>
<evidence type="ECO:0000259" key="1">
    <source>
        <dbReference type="Pfam" id="PF13454"/>
    </source>
</evidence>
<evidence type="ECO:0000313" key="2">
    <source>
        <dbReference type="EMBL" id="ROZ61859.1"/>
    </source>
</evidence>
<sequence>MEPIVTDVPRSGRQLNRAAQVEPAVGATFRIAVVGSGPKALFALESLSRRLSKRTQDEPRVQITVFDGNPSPGVGAAYSPEQPEFLRLNVTSEIVDVHEPGASGRLVPDFLGWAAVNAPHLHRETYPPRADVGRYLRTAWAVVERRMATVAEVDHVFKRVVAAEPAALTQHGRSSWTLNTADSRGYGPYHEVLLCTGHDDDHAGALSHGWRSPTPLVPAVFPVENNLGEDQVPSGSTVAVRGAALTFVDAALALTQGRGGVFIDRGQDRFTYLRAGNEPARILPVSRDGLLLDAKPVVGGVPEDVQALLVEARVRLRASSEMSQVLACVESTAVSILHQRTIRASSDAEWQISYTLRNGGPPESERLDRARRVLAMSVRAAEHPESTGPAWALGRAWAGLYPAIVENLSFREFEQREWAEFSALARAMERFAFGPPLVNARKILALVEAGVIDLSWMRAGVTIDGDGVHGPSDEDPEPDVVVDAVLAPPGVSGSQQPLYRDLLERGVLSVPSGRRGARVTESGQAVDAVGEAVAGLSLLGRATEDYVIGHDTLNRSLHPQPQRWAERVVQVLTERGATCPTDSIAAAAPTTAPAE</sequence>
<dbReference type="EMBL" id="RKMF01000017">
    <property type="protein sequence ID" value="ROZ61859.1"/>
    <property type="molecule type" value="Genomic_DNA"/>
</dbReference>
<protein>
    <submittedName>
        <fullName evidence="2">Amino acid decarboxylase</fullName>
    </submittedName>
</protein>
<dbReference type="InterPro" id="IPR036188">
    <property type="entry name" value="FAD/NAD-bd_sf"/>
</dbReference>
<keyword evidence="3" id="KW-1185">Reference proteome</keyword>
<proteinExistence type="predicted"/>
<dbReference type="PANTHER" id="PTHR40254:SF1">
    <property type="entry name" value="BLR0577 PROTEIN"/>
    <property type="match status" value="1"/>
</dbReference>
<feature type="domain" description="FAD-dependent urate hydroxylase HpyO/Asp monooxygenase CreE-like FAD/NAD(P)-binding" evidence="1">
    <location>
        <begin position="32"/>
        <end position="198"/>
    </location>
</feature>
<gene>
    <name evidence="2" type="ORF">EDL96_12180</name>
</gene>
<dbReference type="Pfam" id="PF13454">
    <property type="entry name" value="NAD_binding_9"/>
    <property type="match status" value="1"/>
</dbReference>